<dbReference type="CDD" id="cd17535">
    <property type="entry name" value="REC_NarL-like"/>
    <property type="match status" value="1"/>
</dbReference>
<gene>
    <name evidence="8" type="ORF">BKA15_003668</name>
</gene>
<keyword evidence="9" id="KW-1185">Reference proteome</keyword>
<feature type="domain" description="HTH luxR-type" evidence="6">
    <location>
        <begin position="145"/>
        <end position="210"/>
    </location>
</feature>
<protein>
    <submittedName>
        <fullName evidence="8">DNA-binding NarL/FixJ family response regulator</fullName>
    </submittedName>
</protein>
<dbReference type="Pfam" id="PF00072">
    <property type="entry name" value="Response_reg"/>
    <property type="match status" value="1"/>
</dbReference>
<dbReference type="Gene3D" id="3.40.50.2300">
    <property type="match status" value="1"/>
</dbReference>
<dbReference type="GO" id="GO:0006355">
    <property type="term" value="P:regulation of DNA-templated transcription"/>
    <property type="evidence" value="ECO:0007669"/>
    <property type="project" value="InterPro"/>
</dbReference>
<dbReference type="SMART" id="SM00448">
    <property type="entry name" value="REC"/>
    <property type="match status" value="1"/>
</dbReference>
<dbReference type="PANTHER" id="PTHR43214:SF24">
    <property type="entry name" value="TRANSCRIPTIONAL REGULATORY PROTEIN NARL-RELATED"/>
    <property type="match status" value="1"/>
</dbReference>
<evidence type="ECO:0000256" key="5">
    <source>
        <dbReference type="PROSITE-ProRule" id="PRU00169"/>
    </source>
</evidence>
<dbReference type="InterPro" id="IPR039420">
    <property type="entry name" value="WalR-like"/>
</dbReference>
<keyword evidence="2" id="KW-0805">Transcription regulation</keyword>
<evidence type="ECO:0000256" key="3">
    <source>
        <dbReference type="ARBA" id="ARBA00023125"/>
    </source>
</evidence>
<dbReference type="Pfam" id="PF00196">
    <property type="entry name" value="GerE"/>
    <property type="match status" value="1"/>
</dbReference>
<keyword evidence="1 5" id="KW-0597">Phosphoprotein</keyword>
<sequence>MIKVLLADDQESARIGLTQLLAAAADLEVVGAAVDGRDLLDRTRRLAPDVVVTDLRMPGMSGIVAIERLMESTPRPAVIALTTFDTDEHLYGALRAGAVGFLLKDSDPALLVDAVRVAYDGQGLIDPQVTRRLVTRFAATSPRPTPPLAEPLTPRETEVLTGIARGWSNAEIAEALVITTGTAKIHVARVLTKLGVGTRVQAAIFAHRHGLVTWSELD</sequence>
<dbReference type="InterPro" id="IPR058245">
    <property type="entry name" value="NreC/VraR/RcsB-like_REC"/>
</dbReference>
<dbReference type="InterPro" id="IPR000792">
    <property type="entry name" value="Tscrpt_reg_LuxR_C"/>
</dbReference>
<evidence type="ECO:0000313" key="9">
    <source>
        <dbReference type="Proteomes" id="UP000569914"/>
    </source>
</evidence>
<dbReference type="SUPFAM" id="SSF52172">
    <property type="entry name" value="CheY-like"/>
    <property type="match status" value="1"/>
</dbReference>
<reference evidence="8 9" key="1">
    <citation type="submission" date="2020-07" db="EMBL/GenBank/DDBJ databases">
        <title>Sequencing the genomes of 1000 actinobacteria strains.</title>
        <authorList>
            <person name="Klenk H.-P."/>
        </authorList>
    </citation>
    <scope>NUCLEOTIDE SEQUENCE [LARGE SCALE GENOMIC DNA]</scope>
    <source>
        <strain evidence="8 9">DSM 22083</strain>
    </source>
</reference>
<dbReference type="RefSeq" id="WP_179753076.1">
    <property type="nucleotide sequence ID" value="NZ_JACCBU010000001.1"/>
</dbReference>
<dbReference type="CDD" id="cd06170">
    <property type="entry name" value="LuxR_C_like"/>
    <property type="match status" value="1"/>
</dbReference>
<keyword evidence="4" id="KW-0804">Transcription</keyword>
<evidence type="ECO:0000313" key="8">
    <source>
        <dbReference type="EMBL" id="NYE72339.1"/>
    </source>
</evidence>
<comment type="caution">
    <text evidence="8">The sequence shown here is derived from an EMBL/GenBank/DDBJ whole genome shotgun (WGS) entry which is preliminary data.</text>
</comment>
<feature type="modified residue" description="4-aspartylphosphate" evidence="5">
    <location>
        <position position="54"/>
    </location>
</feature>
<dbReference type="PRINTS" id="PR00038">
    <property type="entry name" value="HTHLUXR"/>
</dbReference>
<dbReference type="SMART" id="SM00421">
    <property type="entry name" value="HTH_LUXR"/>
    <property type="match status" value="1"/>
</dbReference>
<dbReference type="InterPro" id="IPR011006">
    <property type="entry name" value="CheY-like_superfamily"/>
</dbReference>
<name>A0A7Y9I8L5_9ACTN</name>
<dbReference type="Proteomes" id="UP000569914">
    <property type="component" value="Unassembled WGS sequence"/>
</dbReference>
<evidence type="ECO:0000256" key="2">
    <source>
        <dbReference type="ARBA" id="ARBA00023015"/>
    </source>
</evidence>
<keyword evidence="3 8" id="KW-0238">DNA-binding</keyword>
<dbReference type="EMBL" id="JACCBU010000001">
    <property type="protein sequence ID" value="NYE72339.1"/>
    <property type="molecule type" value="Genomic_DNA"/>
</dbReference>
<dbReference type="AlphaFoldDB" id="A0A7Y9I8L5"/>
<dbReference type="GO" id="GO:0000160">
    <property type="term" value="P:phosphorelay signal transduction system"/>
    <property type="evidence" value="ECO:0007669"/>
    <property type="project" value="InterPro"/>
</dbReference>
<proteinExistence type="predicted"/>
<dbReference type="InterPro" id="IPR016032">
    <property type="entry name" value="Sig_transdc_resp-reg_C-effctor"/>
</dbReference>
<dbReference type="PANTHER" id="PTHR43214">
    <property type="entry name" value="TWO-COMPONENT RESPONSE REGULATOR"/>
    <property type="match status" value="1"/>
</dbReference>
<accession>A0A7Y9I8L5</accession>
<evidence type="ECO:0000259" key="7">
    <source>
        <dbReference type="PROSITE" id="PS50110"/>
    </source>
</evidence>
<feature type="domain" description="Response regulatory" evidence="7">
    <location>
        <begin position="3"/>
        <end position="119"/>
    </location>
</feature>
<dbReference type="PROSITE" id="PS50110">
    <property type="entry name" value="RESPONSE_REGULATORY"/>
    <property type="match status" value="1"/>
</dbReference>
<dbReference type="SUPFAM" id="SSF46894">
    <property type="entry name" value="C-terminal effector domain of the bipartite response regulators"/>
    <property type="match status" value="1"/>
</dbReference>
<evidence type="ECO:0000256" key="4">
    <source>
        <dbReference type="ARBA" id="ARBA00023163"/>
    </source>
</evidence>
<organism evidence="8 9">
    <name type="scientific">Microlunatus parietis</name>
    <dbReference type="NCBI Taxonomy" id="682979"/>
    <lineage>
        <taxon>Bacteria</taxon>
        <taxon>Bacillati</taxon>
        <taxon>Actinomycetota</taxon>
        <taxon>Actinomycetes</taxon>
        <taxon>Propionibacteriales</taxon>
        <taxon>Propionibacteriaceae</taxon>
        <taxon>Microlunatus</taxon>
    </lineage>
</organism>
<dbReference type="GO" id="GO:0003677">
    <property type="term" value="F:DNA binding"/>
    <property type="evidence" value="ECO:0007669"/>
    <property type="project" value="UniProtKB-KW"/>
</dbReference>
<dbReference type="PROSITE" id="PS50043">
    <property type="entry name" value="HTH_LUXR_2"/>
    <property type="match status" value="1"/>
</dbReference>
<dbReference type="InterPro" id="IPR001789">
    <property type="entry name" value="Sig_transdc_resp-reg_receiver"/>
</dbReference>
<evidence type="ECO:0000259" key="6">
    <source>
        <dbReference type="PROSITE" id="PS50043"/>
    </source>
</evidence>
<evidence type="ECO:0000256" key="1">
    <source>
        <dbReference type="ARBA" id="ARBA00022553"/>
    </source>
</evidence>